<comment type="caution">
    <text evidence="1">The sequence shown here is derived from an EMBL/GenBank/DDBJ whole genome shotgun (WGS) entry which is preliminary data.</text>
</comment>
<dbReference type="InterPro" id="IPR035093">
    <property type="entry name" value="RelE/ParE_toxin_dom_sf"/>
</dbReference>
<proteinExistence type="predicted"/>
<accession>A0A7Z7I797</accession>
<gene>
    <name evidence="1" type="ORF">SAMN05446927_3139</name>
</gene>
<dbReference type="EMBL" id="OCSU01000001">
    <property type="protein sequence ID" value="SOE66767.1"/>
    <property type="molecule type" value="Genomic_DNA"/>
</dbReference>
<dbReference type="Gene3D" id="3.30.2310.20">
    <property type="entry name" value="RelE-like"/>
    <property type="match status" value="1"/>
</dbReference>
<keyword evidence="2" id="KW-1185">Reference proteome</keyword>
<name>A0A7Z7I797_9BURK</name>
<dbReference type="Proteomes" id="UP000219522">
    <property type="component" value="Unassembled WGS sequence"/>
</dbReference>
<sequence>MTIVEVAEFFGESLDAIEEFMLAQDEDSAARRSDMLEREIVHLIERLGHYPKIGRRAEFYALTSAASQAWLEQVKQLAVQAGLPEFREYVLSSFLILYACSTTRVMLLSIRHEREAKYGPDAD</sequence>
<evidence type="ECO:0000313" key="1">
    <source>
        <dbReference type="EMBL" id="SOE66767.1"/>
    </source>
</evidence>
<protein>
    <submittedName>
        <fullName evidence="1">Uncharacterized protein</fullName>
    </submittedName>
</protein>
<dbReference type="OrthoDB" id="5405593at2"/>
<dbReference type="AlphaFoldDB" id="A0A7Z7I797"/>
<organism evidence="1 2">
    <name type="scientific">Caballeronia arationis</name>
    <dbReference type="NCBI Taxonomy" id="1777142"/>
    <lineage>
        <taxon>Bacteria</taxon>
        <taxon>Pseudomonadati</taxon>
        <taxon>Pseudomonadota</taxon>
        <taxon>Betaproteobacteria</taxon>
        <taxon>Burkholderiales</taxon>
        <taxon>Burkholderiaceae</taxon>
        <taxon>Caballeronia</taxon>
    </lineage>
</organism>
<dbReference type="RefSeq" id="WP_062641541.1">
    <property type="nucleotide sequence ID" value="NZ_FCOG02000112.1"/>
</dbReference>
<reference evidence="1 2" key="1">
    <citation type="submission" date="2017-09" db="EMBL/GenBank/DDBJ databases">
        <authorList>
            <person name="Varghese N."/>
            <person name="Submissions S."/>
        </authorList>
    </citation>
    <scope>NUCLEOTIDE SEQUENCE [LARGE SCALE GENOMIC DNA]</scope>
    <source>
        <strain evidence="1 2">OK806</strain>
    </source>
</reference>
<evidence type="ECO:0000313" key="2">
    <source>
        <dbReference type="Proteomes" id="UP000219522"/>
    </source>
</evidence>